<dbReference type="AlphaFoldDB" id="A0A0M0L4W0"/>
<proteinExistence type="predicted"/>
<evidence type="ECO:0008006" key="5">
    <source>
        <dbReference type="Google" id="ProtNLM"/>
    </source>
</evidence>
<organism evidence="3 4">
    <name type="scientific">Priestia koreensis</name>
    <dbReference type="NCBI Taxonomy" id="284581"/>
    <lineage>
        <taxon>Bacteria</taxon>
        <taxon>Bacillati</taxon>
        <taxon>Bacillota</taxon>
        <taxon>Bacilli</taxon>
        <taxon>Bacillales</taxon>
        <taxon>Bacillaceae</taxon>
        <taxon>Priestia</taxon>
    </lineage>
</organism>
<reference evidence="4" key="1">
    <citation type="submission" date="2015-08" db="EMBL/GenBank/DDBJ databases">
        <title>Fjat-14210 dsm16467.</title>
        <authorList>
            <person name="Liu B."/>
            <person name="Wang J."/>
            <person name="Zhu Y."/>
            <person name="Liu G."/>
            <person name="Chen Q."/>
            <person name="Chen Z."/>
            <person name="Lan J."/>
            <person name="Che J."/>
            <person name="Ge C."/>
            <person name="Shi H."/>
            <person name="Pan Z."/>
            <person name="Liu X."/>
        </authorList>
    </citation>
    <scope>NUCLEOTIDE SEQUENCE [LARGE SCALE GENOMIC DNA]</scope>
    <source>
        <strain evidence="4">DSM 16467</strain>
    </source>
</reference>
<dbReference type="InterPro" id="IPR018658">
    <property type="entry name" value="DUF2089"/>
</dbReference>
<dbReference type="OrthoDB" id="9797643at2"/>
<dbReference type="RefSeq" id="WP_053401133.1">
    <property type="nucleotide sequence ID" value="NZ_JAMAUM010000005.1"/>
</dbReference>
<evidence type="ECO:0000313" key="4">
    <source>
        <dbReference type="Proteomes" id="UP000037558"/>
    </source>
</evidence>
<dbReference type="EMBL" id="LILC01000013">
    <property type="protein sequence ID" value="KOO46069.1"/>
    <property type="molecule type" value="Genomic_DNA"/>
</dbReference>
<sequence>MDKNEVPSWILALDKENVEFIRRFILHSGSLKEMAKEYSVSYPTVRAKLDQLIKKVELSSTEEGVEFVTMIKNLVIDERISLDVAKLLIDQYKKERADR</sequence>
<dbReference type="Proteomes" id="UP000037558">
    <property type="component" value="Unassembled WGS sequence"/>
</dbReference>
<evidence type="ECO:0000259" key="1">
    <source>
        <dbReference type="Pfam" id="PF09862"/>
    </source>
</evidence>
<evidence type="ECO:0000313" key="3">
    <source>
        <dbReference type="EMBL" id="KOO46069.1"/>
    </source>
</evidence>
<dbReference type="STRING" id="284581.AMD01_09330"/>
<accession>A0A0M0L4W0</accession>
<feature type="domain" description="DUF2089" evidence="1">
    <location>
        <begin position="13"/>
        <end position="58"/>
    </location>
</feature>
<dbReference type="Pfam" id="PF09862">
    <property type="entry name" value="DUF2089"/>
    <property type="match status" value="1"/>
</dbReference>
<protein>
    <recommendedName>
        <fullName evidence="5">DUF2089 domain-containing protein</fullName>
    </recommendedName>
</protein>
<feature type="domain" description="YvlB/LiaX N-terminal" evidence="2">
    <location>
        <begin position="66"/>
        <end position="96"/>
    </location>
</feature>
<dbReference type="Pfam" id="PF22746">
    <property type="entry name" value="SHOCT-like_DUF2089-C"/>
    <property type="match status" value="1"/>
</dbReference>
<dbReference type="PATRIC" id="fig|284581.3.peg.1934"/>
<gene>
    <name evidence="3" type="ORF">AMD01_09330</name>
</gene>
<keyword evidence="4" id="KW-1185">Reference proteome</keyword>
<name>A0A0M0L4W0_9BACI</name>
<dbReference type="InterPro" id="IPR053959">
    <property type="entry name" value="YvlB/LiaX_N"/>
</dbReference>
<evidence type="ECO:0000259" key="2">
    <source>
        <dbReference type="Pfam" id="PF22746"/>
    </source>
</evidence>
<comment type="caution">
    <text evidence="3">The sequence shown here is derived from an EMBL/GenBank/DDBJ whole genome shotgun (WGS) entry which is preliminary data.</text>
</comment>